<evidence type="ECO:0000256" key="2">
    <source>
        <dbReference type="SAM" id="MobiDB-lite"/>
    </source>
</evidence>
<evidence type="ECO:0000313" key="5">
    <source>
        <dbReference type="Proteomes" id="UP000003963"/>
    </source>
</evidence>
<dbReference type="Pfam" id="PF00501">
    <property type="entry name" value="AMP-binding"/>
    <property type="match status" value="1"/>
</dbReference>
<dbReference type="GO" id="GO:0005886">
    <property type="term" value="C:plasma membrane"/>
    <property type="evidence" value="ECO:0007669"/>
    <property type="project" value="TreeGrafter"/>
</dbReference>
<accession>D9WLM6</accession>
<name>D9WLM6_9ACTN</name>
<feature type="region of interest" description="Disordered" evidence="2">
    <location>
        <begin position="183"/>
        <end position="212"/>
    </location>
</feature>
<sequence length="212" mass="23123">MRPSGRKRISGIAIRMGRSTVTPTRDLFYPDFPTLVDAVRGWAEQRPDHIALAFLPDGEREQARLTYADIDRAARRTAAGLRQLAAPGDRVLLCCSSSPDFVASFLGCLYAGIIPVPVPAPGTTRHVDRLSGIVADSGATLVLADADTFGRFEVRPGEPFMGIRWGTLPDLRRARHEWTRHATRTRGGVSLPPVHFGSTSTRRVSSSATHLP</sequence>
<gene>
    <name evidence="4" type="ORF">SSOG_01341</name>
</gene>
<dbReference type="PANTHER" id="PTHR22754:SF32">
    <property type="entry name" value="DISCO-INTERACTING PROTEIN 2"/>
    <property type="match status" value="1"/>
</dbReference>
<protein>
    <submittedName>
        <fullName evidence="4">Pyoverdine chromophore synthetase</fullName>
    </submittedName>
</protein>
<dbReference type="AlphaFoldDB" id="D9WLM6"/>
<organism evidence="4 5">
    <name type="scientific">Streptomyces himastatinicus ATCC 53653</name>
    <dbReference type="NCBI Taxonomy" id="457427"/>
    <lineage>
        <taxon>Bacteria</taxon>
        <taxon>Bacillati</taxon>
        <taxon>Actinomycetota</taxon>
        <taxon>Actinomycetes</taxon>
        <taxon>Kitasatosporales</taxon>
        <taxon>Streptomycetaceae</taxon>
        <taxon>Streptomyces</taxon>
        <taxon>Streptomyces violaceusniger group</taxon>
    </lineage>
</organism>
<dbReference type="GO" id="GO:0006633">
    <property type="term" value="P:fatty acid biosynthetic process"/>
    <property type="evidence" value="ECO:0007669"/>
    <property type="project" value="TreeGrafter"/>
</dbReference>
<dbReference type="SUPFAM" id="SSF56801">
    <property type="entry name" value="Acetyl-CoA synthetase-like"/>
    <property type="match status" value="1"/>
</dbReference>
<dbReference type="PANTHER" id="PTHR22754">
    <property type="entry name" value="DISCO-INTERACTING PROTEIN 2 DIP2 -RELATED"/>
    <property type="match status" value="1"/>
</dbReference>
<feature type="domain" description="AMP-dependent synthetase/ligase" evidence="3">
    <location>
        <begin position="42"/>
        <end position="146"/>
    </location>
</feature>
<dbReference type="GO" id="GO:0070566">
    <property type="term" value="F:adenylyltransferase activity"/>
    <property type="evidence" value="ECO:0007669"/>
    <property type="project" value="TreeGrafter"/>
</dbReference>
<dbReference type="Gene3D" id="3.40.50.12780">
    <property type="entry name" value="N-terminal domain of ligase-like"/>
    <property type="match status" value="1"/>
</dbReference>
<keyword evidence="5" id="KW-1185">Reference proteome</keyword>
<reference evidence="4 5" key="1">
    <citation type="submission" date="2009-02" db="EMBL/GenBank/DDBJ databases">
        <title>Annotation of Streptomyces hygroscopicus strain ATCC 53653.</title>
        <authorList>
            <consortium name="The Broad Institute Genome Sequencing Platform"/>
            <consortium name="Broad Institute Microbial Sequencing Center"/>
            <person name="Fischbach M."/>
            <person name="Godfrey P."/>
            <person name="Ward D."/>
            <person name="Young S."/>
            <person name="Zeng Q."/>
            <person name="Koehrsen M."/>
            <person name="Alvarado L."/>
            <person name="Berlin A.M."/>
            <person name="Bochicchio J."/>
            <person name="Borenstein D."/>
            <person name="Chapman S.B."/>
            <person name="Chen Z."/>
            <person name="Engels R."/>
            <person name="Freedman E."/>
            <person name="Gellesch M."/>
            <person name="Goldberg J."/>
            <person name="Griggs A."/>
            <person name="Gujja S."/>
            <person name="Heilman E.R."/>
            <person name="Heiman D.I."/>
            <person name="Hepburn T.A."/>
            <person name="Howarth C."/>
            <person name="Jen D."/>
            <person name="Larson L."/>
            <person name="Lewis B."/>
            <person name="Mehta T."/>
            <person name="Park D."/>
            <person name="Pearson M."/>
            <person name="Richards J."/>
            <person name="Roberts A."/>
            <person name="Saif S."/>
            <person name="Shea T.D."/>
            <person name="Shenoy N."/>
            <person name="Sisk P."/>
            <person name="Stolte C."/>
            <person name="Sykes S.N."/>
            <person name="Thomson T."/>
            <person name="Walk T."/>
            <person name="White J."/>
            <person name="Yandava C."/>
            <person name="Straight P."/>
            <person name="Clardy J."/>
            <person name="Hung D."/>
            <person name="Kolter R."/>
            <person name="Mekalanos J."/>
            <person name="Walker S."/>
            <person name="Walsh C.T."/>
            <person name="Wieland-Brown L.C."/>
            <person name="Haas B."/>
            <person name="Nusbaum C."/>
            <person name="Birren B."/>
        </authorList>
    </citation>
    <scope>NUCLEOTIDE SEQUENCE [LARGE SCALE GENOMIC DNA]</scope>
    <source>
        <strain evidence="4 5">ATCC 53653</strain>
    </source>
</reference>
<dbReference type="InterPro" id="IPR042099">
    <property type="entry name" value="ANL_N_sf"/>
</dbReference>
<dbReference type="STRING" id="457427.SSOG_01341"/>
<dbReference type="HOGENOM" id="CLU_1299163_0_0_11"/>
<evidence type="ECO:0000256" key="1">
    <source>
        <dbReference type="ARBA" id="ARBA00006432"/>
    </source>
</evidence>
<proteinExistence type="inferred from homology"/>
<feature type="compositionally biased region" description="Low complexity" evidence="2">
    <location>
        <begin position="198"/>
        <end position="212"/>
    </location>
</feature>
<dbReference type="EMBL" id="GG657754">
    <property type="protein sequence ID" value="EFL21629.1"/>
    <property type="molecule type" value="Genomic_DNA"/>
</dbReference>
<evidence type="ECO:0000313" key="4">
    <source>
        <dbReference type="EMBL" id="EFL21629.1"/>
    </source>
</evidence>
<evidence type="ECO:0000259" key="3">
    <source>
        <dbReference type="Pfam" id="PF00501"/>
    </source>
</evidence>
<comment type="similarity">
    <text evidence="1">Belongs to the ATP-dependent AMP-binding enzyme family.</text>
</comment>
<dbReference type="InterPro" id="IPR000873">
    <property type="entry name" value="AMP-dep_synth/lig_dom"/>
</dbReference>
<dbReference type="Proteomes" id="UP000003963">
    <property type="component" value="Unassembled WGS sequence"/>
</dbReference>